<organism evidence="1 2">
    <name type="scientific">Micromonospora saelicesensis</name>
    <dbReference type="NCBI Taxonomy" id="285676"/>
    <lineage>
        <taxon>Bacteria</taxon>
        <taxon>Bacillati</taxon>
        <taxon>Actinomycetota</taxon>
        <taxon>Actinomycetes</taxon>
        <taxon>Micromonosporales</taxon>
        <taxon>Micromonosporaceae</taxon>
        <taxon>Micromonospora</taxon>
    </lineage>
</organism>
<name>A0A1C4Z4L0_9ACTN</name>
<dbReference type="EMBL" id="FMCR01000005">
    <property type="protein sequence ID" value="SCF27834.1"/>
    <property type="molecule type" value="Genomic_DNA"/>
</dbReference>
<proteinExistence type="predicted"/>
<reference evidence="1 2" key="1">
    <citation type="submission" date="2016-06" db="EMBL/GenBank/DDBJ databases">
        <authorList>
            <person name="Kjaerup R.B."/>
            <person name="Dalgaard T.S."/>
            <person name="Juul-Madsen H.R."/>
        </authorList>
    </citation>
    <scope>NUCLEOTIDE SEQUENCE [LARGE SCALE GENOMIC DNA]</scope>
    <source>
        <strain evidence="1 2">DSM 44871</strain>
    </source>
</reference>
<sequence length="75" mass="8216">MADLFGDAEEVYRQEGSEGCWDIGCLPAVSELDLVLDGAARGTEIWWLARLGHDDRAVASDDSSGRGYEPSQRSR</sequence>
<protein>
    <submittedName>
        <fullName evidence="1">Uncharacterized protein</fullName>
    </submittedName>
</protein>
<accession>A0A1C4Z4L0</accession>
<evidence type="ECO:0000313" key="2">
    <source>
        <dbReference type="Proteomes" id="UP000198864"/>
    </source>
</evidence>
<dbReference type="AlphaFoldDB" id="A0A1C4Z4L0"/>
<dbReference type="Proteomes" id="UP000198864">
    <property type="component" value="Unassembled WGS sequence"/>
</dbReference>
<evidence type="ECO:0000313" key="1">
    <source>
        <dbReference type="EMBL" id="SCF27834.1"/>
    </source>
</evidence>
<gene>
    <name evidence="1" type="ORF">GA0070561_4913</name>
</gene>